<sequence length="46" mass="5390">MSPLRGWLGDVSSEQSRSDDSWRRVRNDLSPLRGYWRCLDHAILSD</sequence>
<organism evidence="2 3">
    <name type="scientific">Rhodopirellula islandica</name>
    <dbReference type="NCBI Taxonomy" id="595434"/>
    <lineage>
        <taxon>Bacteria</taxon>
        <taxon>Pseudomonadati</taxon>
        <taxon>Planctomycetota</taxon>
        <taxon>Planctomycetia</taxon>
        <taxon>Pirellulales</taxon>
        <taxon>Pirellulaceae</taxon>
        <taxon>Rhodopirellula</taxon>
    </lineage>
</organism>
<protein>
    <submittedName>
        <fullName evidence="2">Uncharacterized protein</fullName>
    </submittedName>
</protein>
<dbReference type="STRING" id="595434.RISK_001756"/>
<comment type="caution">
    <text evidence="2">The sequence shown here is derived from an EMBL/GenBank/DDBJ whole genome shotgun (WGS) entry which is preliminary data.</text>
</comment>
<reference evidence="2" key="1">
    <citation type="submission" date="2015-05" db="EMBL/GenBank/DDBJ databases">
        <title>Permanent draft genome of Rhodopirellula islandicus K833.</title>
        <authorList>
            <person name="Kizina J."/>
            <person name="Richter M."/>
            <person name="Glockner F.O."/>
            <person name="Harder J."/>
        </authorList>
    </citation>
    <scope>NUCLEOTIDE SEQUENCE [LARGE SCALE GENOMIC DNA]</scope>
    <source>
        <strain evidence="2">K833</strain>
    </source>
</reference>
<dbReference type="PATRIC" id="fig|595434.4.peg.1675"/>
<keyword evidence="3" id="KW-1185">Reference proteome</keyword>
<evidence type="ECO:0000256" key="1">
    <source>
        <dbReference type="SAM" id="MobiDB-lite"/>
    </source>
</evidence>
<dbReference type="AlphaFoldDB" id="A0A0J1BHA2"/>
<evidence type="ECO:0000313" key="2">
    <source>
        <dbReference type="EMBL" id="KLU05905.1"/>
    </source>
</evidence>
<evidence type="ECO:0000313" key="3">
    <source>
        <dbReference type="Proteomes" id="UP000036367"/>
    </source>
</evidence>
<gene>
    <name evidence="2" type="ORF">RISK_001756</name>
</gene>
<feature type="region of interest" description="Disordered" evidence="1">
    <location>
        <begin position="1"/>
        <end position="22"/>
    </location>
</feature>
<accession>A0A0J1BHA2</accession>
<name>A0A0J1BHA2_RHOIS</name>
<proteinExistence type="predicted"/>
<dbReference type="Proteomes" id="UP000036367">
    <property type="component" value="Unassembled WGS sequence"/>
</dbReference>
<dbReference type="EMBL" id="LECT01000016">
    <property type="protein sequence ID" value="KLU05905.1"/>
    <property type="molecule type" value="Genomic_DNA"/>
</dbReference>